<dbReference type="EMBL" id="JPXS01000067">
    <property type="protein sequence ID" value="KGQ29663.1"/>
    <property type="molecule type" value="Genomic_DNA"/>
</dbReference>
<dbReference type="InterPro" id="IPR029058">
    <property type="entry name" value="AB_hydrolase_fold"/>
</dbReference>
<dbReference type="AlphaFoldDB" id="A0A0A2XIX0"/>
<protein>
    <recommendedName>
        <fullName evidence="3">Dithiobiotin synthetase</fullName>
    </recommendedName>
</protein>
<dbReference type="InterPro" id="IPR007398">
    <property type="entry name" value="BioG"/>
</dbReference>
<dbReference type="Gene3D" id="3.40.50.1820">
    <property type="entry name" value="alpha/beta hydrolase"/>
    <property type="match status" value="1"/>
</dbReference>
<evidence type="ECO:0000313" key="1">
    <source>
        <dbReference type="EMBL" id="KGQ29663.1"/>
    </source>
</evidence>
<dbReference type="Pfam" id="PF04301">
    <property type="entry name" value="BioG"/>
    <property type="match status" value="1"/>
</dbReference>
<dbReference type="RefSeq" id="WP_039084837.1">
    <property type="nucleotide sequence ID" value="NZ_CP103874.1"/>
</dbReference>
<name>A0A0A2XIX0_9PAST</name>
<dbReference type="ESTHER" id="9past-a0a0a2xix0">
    <property type="family name" value="BioG_Pimeloyl-ACP-methyl-esterase"/>
</dbReference>
<evidence type="ECO:0000313" key="2">
    <source>
        <dbReference type="Proteomes" id="UP000030526"/>
    </source>
</evidence>
<dbReference type="SUPFAM" id="SSF53474">
    <property type="entry name" value="alpha/beta-Hydrolases"/>
    <property type="match status" value="1"/>
</dbReference>
<dbReference type="Proteomes" id="UP000030526">
    <property type="component" value="Unassembled WGS sequence"/>
</dbReference>
<reference evidence="1 2" key="1">
    <citation type="submission" date="2014-08" db="EMBL/GenBank/DDBJ databases">
        <title>Chaperone-usher fimbriae in a diverse selection of Gallibacterium genomes.</title>
        <authorList>
            <person name="Kudirkiene E."/>
            <person name="Bager R.J."/>
            <person name="Johnson T.J."/>
            <person name="Bojesen A.M."/>
        </authorList>
    </citation>
    <scope>NUCLEOTIDE SEQUENCE [LARGE SCALE GENOMIC DNA]</scope>
    <source>
        <strain evidence="1 2">20558/3kl.</strain>
    </source>
</reference>
<comment type="caution">
    <text evidence="1">The sequence shown here is derived from an EMBL/GenBank/DDBJ whole genome shotgun (WGS) entry which is preliminary data.</text>
</comment>
<proteinExistence type="predicted"/>
<sequence length="216" mass="25265">MKTAFIGQQGSNLILYFAGWGTPPSAVAHLQIPPNFDLLICYDYQDLQLEFDFSCYQEIYLVAWSMGVWVAEQVLQNQKVAIHKAVAINGTPKPNDDQFGIPSAIFQGTLDHLNATTRNKFERRMCQSREVLAQYQQLPDYRPLENVQQELKYLDQQIKQRPTTTFLWHQAWIATQDHIFPVVNQQAYWQSHCPVKTIEAGHYAFPYFQQWQQLWH</sequence>
<organism evidence="1 2">
    <name type="scientific">Gallibacterium anatis</name>
    <dbReference type="NCBI Taxonomy" id="750"/>
    <lineage>
        <taxon>Bacteria</taxon>
        <taxon>Pseudomonadati</taxon>
        <taxon>Pseudomonadota</taxon>
        <taxon>Gammaproteobacteria</taxon>
        <taxon>Pasteurellales</taxon>
        <taxon>Pasteurellaceae</taxon>
        <taxon>Gallibacterium</taxon>
    </lineage>
</organism>
<accession>A0A0A2XIX0</accession>
<gene>
    <name evidence="1" type="ORF">JP32_10835</name>
</gene>
<evidence type="ECO:0008006" key="3">
    <source>
        <dbReference type="Google" id="ProtNLM"/>
    </source>
</evidence>